<dbReference type="InterPro" id="IPR027039">
    <property type="entry name" value="Crtac1"/>
</dbReference>
<feature type="domain" description="ASPIC/UnbV" evidence="3">
    <location>
        <begin position="473"/>
        <end position="544"/>
    </location>
</feature>
<sequence length="557" mass="57961">MAGLAAVLAACLIRISTSQATPLLQQIDSPALLEAHPPARALTGGAWMDVDGDGDLDFVMSGDPEEGVHVRWLENGGPGEGFVARILDGDVEGLDGGPSILGSRAVTLAADFNNDGLADLYTSGCTNSRGIGHPLNCSTGVFYEALGGGRFKAHLANGLKPVVNEWSGAAGDVDGDGLLDLFVGEALPMTNNVDLKGVHTNKLYINKGNFSFEDSGIDVDNPSTCVSTFVDVDLDGRQDLITASCNLISIENGTVDIIPGPIRLMRNTLGETAQVSFEDATESVFGKLEEGLWMGVAMADLNGDGRVDFFFGQTGDPEKSQQHLLLVSAPDGAYINESLSSGLAWHEFNWGSDFVDLDNDGDADLVTVGSLIGAPMWLGLRNPGRMFVNDGSGSFRPSQGDLGLGDKFCSGLATADYDEDGSQDVMVVCSSAQGSADEDVFTGEPGLYLFQGTARGDRHVGVALEGSDSNRMGVGALVRICPEGGGEGTCQGRVVAAGSSFASSHSPVVHFGVAEPAVAVNLSVVWPSGKVDDFGGLAVGDRYTVRESGGLVKMGIL</sequence>
<protein>
    <recommendedName>
        <fullName evidence="3">ASPIC/UnbV domain-containing protein</fullName>
    </recommendedName>
</protein>
<organism evidence="4 5">
    <name type="scientific">Ostreobium quekettii</name>
    <dbReference type="NCBI Taxonomy" id="121088"/>
    <lineage>
        <taxon>Eukaryota</taxon>
        <taxon>Viridiplantae</taxon>
        <taxon>Chlorophyta</taxon>
        <taxon>core chlorophytes</taxon>
        <taxon>Ulvophyceae</taxon>
        <taxon>TCBD clade</taxon>
        <taxon>Bryopsidales</taxon>
        <taxon>Ostreobineae</taxon>
        <taxon>Ostreobiaceae</taxon>
        <taxon>Ostreobium</taxon>
    </lineage>
</organism>
<evidence type="ECO:0000256" key="1">
    <source>
        <dbReference type="ARBA" id="ARBA00022729"/>
    </source>
</evidence>
<evidence type="ECO:0000256" key="2">
    <source>
        <dbReference type="SAM" id="SignalP"/>
    </source>
</evidence>
<name>A0A8S1IUD0_9CHLO</name>
<dbReference type="Pfam" id="PF13517">
    <property type="entry name" value="FG-GAP_3"/>
    <property type="match status" value="2"/>
</dbReference>
<comment type="caution">
    <text evidence="4">The sequence shown here is derived from an EMBL/GenBank/DDBJ whole genome shotgun (WGS) entry which is preliminary data.</text>
</comment>
<gene>
    <name evidence="4" type="ORF">OSTQU699_LOCUS4003</name>
</gene>
<dbReference type="PANTHER" id="PTHR16026">
    <property type="entry name" value="CARTILAGE ACIDIC PROTEIN 1"/>
    <property type="match status" value="1"/>
</dbReference>
<feature type="chain" id="PRO_5035853641" description="ASPIC/UnbV domain-containing protein" evidence="2">
    <location>
        <begin position="21"/>
        <end position="557"/>
    </location>
</feature>
<reference evidence="4" key="1">
    <citation type="submission" date="2020-12" db="EMBL/GenBank/DDBJ databases">
        <authorList>
            <person name="Iha C."/>
        </authorList>
    </citation>
    <scope>NUCLEOTIDE SEQUENCE</scope>
</reference>
<dbReference type="InterPro" id="IPR013517">
    <property type="entry name" value="FG-GAP"/>
</dbReference>
<dbReference type="EMBL" id="CAJHUC010000865">
    <property type="protein sequence ID" value="CAD7698642.1"/>
    <property type="molecule type" value="Genomic_DNA"/>
</dbReference>
<evidence type="ECO:0000313" key="4">
    <source>
        <dbReference type="EMBL" id="CAD7698642.1"/>
    </source>
</evidence>
<dbReference type="InterPro" id="IPR011519">
    <property type="entry name" value="UnbV_ASPIC"/>
</dbReference>
<dbReference type="Gene3D" id="2.130.10.130">
    <property type="entry name" value="Integrin alpha, N-terminal"/>
    <property type="match status" value="2"/>
</dbReference>
<dbReference type="InterPro" id="IPR028994">
    <property type="entry name" value="Integrin_alpha_N"/>
</dbReference>
<feature type="signal peptide" evidence="2">
    <location>
        <begin position="1"/>
        <end position="20"/>
    </location>
</feature>
<keyword evidence="1 2" id="KW-0732">Signal</keyword>
<dbReference type="Pfam" id="PF01839">
    <property type="entry name" value="FG-GAP"/>
    <property type="match status" value="1"/>
</dbReference>
<dbReference type="PANTHER" id="PTHR16026:SF0">
    <property type="entry name" value="CARTILAGE ACIDIC PROTEIN 1"/>
    <property type="match status" value="1"/>
</dbReference>
<dbReference type="SUPFAM" id="SSF69318">
    <property type="entry name" value="Integrin alpha N-terminal domain"/>
    <property type="match status" value="2"/>
</dbReference>
<dbReference type="Pfam" id="PF07593">
    <property type="entry name" value="UnbV_ASPIC"/>
    <property type="match status" value="1"/>
</dbReference>
<keyword evidence="5" id="KW-1185">Reference proteome</keyword>
<dbReference type="AlphaFoldDB" id="A0A8S1IUD0"/>
<proteinExistence type="predicted"/>
<dbReference type="OrthoDB" id="10022113at2759"/>
<evidence type="ECO:0000313" key="5">
    <source>
        <dbReference type="Proteomes" id="UP000708148"/>
    </source>
</evidence>
<accession>A0A8S1IUD0</accession>
<evidence type="ECO:0000259" key="3">
    <source>
        <dbReference type="Pfam" id="PF07593"/>
    </source>
</evidence>
<dbReference type="Proteomes" id="UP000708148">
    <property type="component" value="Unassembled WGS sequence"/>
</dbReference>